<dbReference type="PANTHER" id="PTHR35391:SF7">
    <property type="entry name" value="C2H2-TYPE DOMAIN-CONTAINING PROTEIN"/>
    <property type="match status" value="1"/>
</dbReference>
<feature type="compositionally biased region" description="Basic and acidic residues" evidence="1">
    <location>
        <begin position="437"/>
        <end position="446"/>
    </location>
</feature>
<comment type="caution">
    <text evidence="2">The sequence shown here is derived from an EMBL/GenBank/DDBJ whole genome shotgun (WGS) entry which is preliminary data.</text>
</comment>
<evidence type="ECO:0000313" key="2">
    <source>
        <dbReference type="EMBL" id="KAH0593509.1"/>
    </source>
</evidence>
<reference evidence="2 3" key="1">
    <citation type="submission" date="2020-07" db="EMBL/GenBank/DDBJ databases">
        <title>Metarhizium humberi genome.</title>
        <authorList>
            <person name="Lysoe E."/>
        </authorList>
    </citation>
    <scope>NUCLEOTIDE SEQUENCE [LARGE SCALE GENOMIC DNA]</scope>
    <source>
        <strain evidence="2 3">ESALQ1638</strain>
    </source>
</reference>
<dbReference type="PANTHER" id="PTHR35391">
    <property type="entry name" value="C2H2-TYPE DOMAIN-CONTAINING PROTEIN-RELATED"/>
    <property type="match status" value="1"/>
</dbReference>
<gene>
    <name evidence="2" type="ORF">MHUMG1_08647</name>
</gene>
<proteinExistence type="predicted"/>
<keyword evidence="3" id="KW-1185">Reference proteome</keyword>
<accession>A0A9P8S4Q9</accession>
<evidence type="ECO:0000256" key="1">
    <source>
        <dbReference type="SAM" id="MobiDB-lite"/>
    </source>
</evidence>
<organism evidence="2 3">
    <name type="scientific">Metarhizium humberi</name>
    <dbReference type="NCBI Taxonomy" id="2596975"/>
    <lineage>
        <taxon>Eukaryota</taxon>
        <taxon>Fungi</taxon>
        <taxon>Dikarya</taxon>
        <taxon>Ascomycota</taxon>
        <taxon>Pezizomycotina</taxon>
        <taxon>Sordariomycetes</taxon>
        <taxon>Hypocreomycetidae</taxon>
        <taxon>Hypocreales</taxon>
        <taxon>Clavicipitaceae</taxon>
        <taxon>Metarhizium</taxon>
    </lineage>
</organism>
<evidence type="ECO:0008006" key="4">
    <source>
        <dbReference type="Google" id="ProtNLM"/>
    </source>
</evidence>
<name>A0A9P8S4Q9_9HYPO</name>
<dbReference type="EMBL" id="JACEFI010000020">
    <property type="protein sequence ID" value="KAH0593509.1"/>
    <property type="molecule type" value="Genomic_DNA"/>
</dbReference>
<dbReference type="Proteomes" id="UP000764110">
    <property type="component" value="Unassembled WGS sequence"/>
</dbReference>
<evidence type="ECO:0000313" key="3">
    <source>
        <dbReference type="Proteomes" id="UP000764110"/>
    </source>
</evidence>
<dbReference type="AlphaFoldDB" id="A0A9P8S4Q9"/>
<feature type="region of interest" description="Disordered" evidence="1">
    <location>
        <begin position="418"/>
        <end position="446"/>
    </location>
</feature>
<sequence>MADAPPQNGELAISNAPKNIYSRTNRCLSLFSKYRNMSVDQNPYQLYMAIYEVRFLFWVNTSSCLDRRLKFYPDMKELVMSMLSLLQRALQLASISHPLARTMVETDDALYGIAGAIIRLERLDQCIRNYESPAAREAREIRRLVATKWGDGSAALVWKLIHGRFPRAEPTLITQLVLSILHRRYRIIYHLLKYEKAMENANPGARRIQQREMSDDTLLYPASYPDPPEVARGESKANCRYCFRDIVIPQSASRKQKRAQWESHLKADLKPYACLSQHCRDIITLFSTAEEWKEHMETHGADWFRTIHRIRWPCPFCNDSTTRFLTRIELEDHLIEDEATNHPDITGWDLSTLRRSRVLNPRDEYCCPLCNMEQKGRTPKKRSDRLYTHFIDHLEELALVSIYGWNVEISKITGQSINSTDSVDVGERNSLRRRSGPNRDQRKSMKRKILDCAKRLWD</sequence>
<protein>
    <recommendedName>
        <fullName evidence="4">C2H2-type domain-containing protein</fullName>
    </recommendedName>
</protein>